<dbReference type="KEGG" id="luo:HHL09_00165"/>
<proteinExistence type="predicted"/>
<dbReference type="InterPro" id="IPR000421">
    <property type="entry name" value="FA58C"/>
</dbReference>
<evidence type="ECO:0000259" key="3">
    <source>
        <dbReference type="Pfam" id="PF00754"/>
    </source>
</evidence>
<dbReference type="Pfam" id="PF07944">
    <property type="entry name" value="Beta-AFase-like_GH127_cat"/>
    <property type="match status" value="1"/>
</dbReference>
<dbReference type="GO" id="GO:0005975">
    <property type="term" value="P:carbohydrate metabolic process"/>
    <property type="evidence" value="ECO:0007669"/>
    <property type="project" value="InterPro"/>
</dbReference>
<dbReference type="RefSeq" id="WP_169452483.1">
    <property type="nucleotide sequence ID" value="NZ_CP051774.1"/>
</dbReference>
<dbReference type="EMBL" id="CP051774">
    <property type="protein sequence ID" value="QJE94262.1"/>
    <property type="molecule type" value="Genomic_DNA"/>
</dbReference>
<dbReference type="PANTHER" id="PTHR31151">
    <property type="entry name" value="PROLINE-TRNA LIGASE (DUF1680)"/>
    <property type="match status" value="1"/>
</dbReference>
<keyword evidence="2" id="KW-0732">Signal</keyword>
<organism evidence="6 7">
    <name type="scientific">Luteolibacter luteus</name>
    <dbReference type="NCBI Taxonomy" id="2728835"/>
    <lineage>
        <taxon>Bacteria</taxon>
        <taxon>Pseudomonadati</taxon>
        <taxon>Verrucomicrobiota</taxon>
        <taxon>Verrucomicrobiia</taxon>
        <taxon>Verrucomicrobiales</taxon>
        <taxon>Verrucomicrobiaceae</taxon>
        <taxon>Luteolibacter</taxon>
    </lineage>
</organism>
<dbReference type="AlphaFoldDB" id="A0A858RC11"/>
<dbReference type="SUPFAM" id="SSF48208">
    <property type="entry name" value="Six-hairpin glycosidases"/>
    <property type="match status" value="1"/>
</dbReference>
<sequence>MMISRPVFPLPLPLSVLMLATAVVHAEAVPNREPLQATPFTALELGSIRARGWLENQLKLQADGLTGHAEEVIPELGPENGWRGGEGEAWEKGPYYLRGLVSLAYVKDDPRLKKQAQVWIDSLLKTQREDGQLGPKSNNDWWPRMVITWTLRDYHEATKDDRVIPALMKYARYLHANLPQQPLQEWAKARAGDQIDTLYWLYNRTGEKFLLETVDELRKQANRWNPFFQTLRGSPEDFRIEHGVNVSQAMKYPVVNYVRTGEAKDRAVFGEAWEVLPKKHGLPIGMWSGTEPLAGRSTTQGIEMCSIVEQMLSNEVALEALGDPVIGDRLEKIAFNLLPGGTTKDFKQFQYYTLPNVPVARKNVPRTLPFADDHGDDLLVSPHSGFHCCCYNLHMGWPKYVQHAWMATGDGGLAAVAYGPTEVSTTVKKTPVTIQEETDYPFSDVIRFTVNPAKPLAFPLKLRIPEWASKARVAVNGEMIAGVKSGAFLTVDRTWKAGDKVTMELPAELKTENGYRGSAAIWRGPLVFSLKIAETVKTFTKIGGGFDEIEMTPSTPWNYALDLERENPAAQVKLQRAKMPENPWLPESTPITLTVPAKRLPQWGLVRDERMADEVPESPAASDQPLEQVTLVPFGAQTLRITAFPLLRGKEIPDPGLSFSHHHGGDATDAILTNAAPSSSRGEDIPRMTFWDHTGSAEWLQWSFEKAEEISSVSVYWFDDSGSGRCRVPASWSLSYKDGGEWKPVKGAGAFGVEKDAPNRVSFEPVTTTAIRLDIQLQEGFSGGLLELRRN</sequence>
<dbReference type="InterPro" id="IPR008928">
    <property type="entry name" value="6-hairpin_glycosidase_sf"/>
</dbReference>
<dbReference type="Proteomes" id="UP000501812">
    <property type="component" value="Chromosome"/>
</dbReference>
<dbReference type="PANTHER" id="PTHR31151:SF0">
    <property type="entry name" value="PROLINE-TRNA LIGASE (DUF1680)"/>
    <property type="match status" value="1"/>
</dbReference>
<dbReference type="InterPro" id="IPR049046">
    <property type="entry name" value="Beta-AFase-like_GH127_middle"/>
</dbReference>
<dbReference type="Pfam" id="PF20736">
    <property type="entry name" value="Glyco_hydro127M"/>
    <property type="match status" value="1"/>
</dbReference>
<feature type="domain" description="Non-reducing end beta-L-arabinofuranosidase-like GH127 middle" evidence="5">
    <location>
        <begin position="416"/>
        <end position="506"/>
    </location>
</feature>
<dbReference type="Pfam" id="PF00754">
    <property type="entry name" value="F5_F8_type_C"/>
    <property type="match status" value="1"/>
</dbReference>
<reference evidence="6 7" key="1">
    <citation type="submission" date="2020-04" db="EMBL/GenBank/DDBJ databases">
        <title>Luteolibacter sp. G-1-1-1 isolated from soil.</title>
        <authorList>
            <person name="Dahal R.H."/>
        </authorList>
    </citation>
    <scope>NUCLEOTIDE SEQUENCE [LARGE SCALE GENOMIC DNA]</scope>
    <source>
        <strain evidence="6 7">G-1-1-1</strain>
    </source>
</reference>
<dbReference type="InterPro" id="IPR012878">
    <property type="entry name" value="Beta-AFase-like_GH127_cat"/>
</dbReference>
<name>A0A858RC11_9BACT</name>
<evidence type="ECO:0000259" key="5">
    <source>
        <dbReference type="Pfam" id="PF20736"/>
    </source>
</evidence>
<evidence type="ECO:0000313" key="6">
    <source>
        <dbReference type="EMBL" id="QJE94262.1"/>
    </source>
</evidence>
<feature type="domain" description="Non-reducing end beta-L-arabinofuranosidase-like GH127 catalytic" evidence="4">
    <location>
        <begin position="95"/>
        <end position="400"/>
    </location>
</feature>
<accession>A0A858RC11</accession>
<evidence type="ECO:0000313" key="7">
    <source>
        <dbReference type="Proteomes" id="UP000501812"/>
    </source>
</evidence>
<evidence type="ECO:0000256" key="2">
    <source>
        <dbReference type="SAM" id="SignalP"/>
    </source>
</evidence>
<feature type="domain" description="F5/8 type C" evidence="3">
    <location>
        <begin position="688"/>
        <end position="777"/>
    </location>
</feature>
<dbReference type="Gene3D" id="2.60.120.260">
    <property type="entry name" value="Galactose-binding domain-like"/>
    <property type="match status" value="1"/>
</dbReference>
<evidence type="ECO:0000256" key="1">
    <source>
        <dbReference type="SAM" id="MobiDB-lite"/>
    </source>
</evidence>
<evidence type="ECO:0000259" key="4">
    <source>
        <dbReference type="Pfam" id="PF07944"/>
    </source>
</evidence>
<gene>
    <name evidence="6" type="ORF">HHL09_00165</name>
</gene>
<feature type="signal peptide" evidence="2">
    <location>
        <begin position="1"/>
        <end position="26"/>
    </location>
</feature>
<feature type="chain" id="PRO_5033062520" description="F5/8 type C domain-containing protein" evidence="2">
    <location>
        <begin position="27"/>
        <end position="791"/>
    </location>
</feature>
<keyword evidence="7" id="KW-1185">Reference proteome</keyword>
<evidence type="ECO:0008006" key="8">
    <source>
        <dbReference type="Google" id="ProtNLM"/>
    </source>
</evidence>
<protein>
    <recommendedName>
        <fullName evidence="8">F5/8 type C domain-containing protein</fullName>
    </recommendedName>
</protein>
<feature type="region of interest" description="Disordered" evidence="1">
    <location>
        <begin position="661"/>
        <end position="683"/>
    </location>
</feature>